<sequence length="965" mass="105287">MPLLPAITDPFAFTVPERAPTELHRDALLSVLSDVAYSVVLLIAPFGFGKTTLLAQHARSTRRRTVWVTLYQDNAEPVHLAASIRYGLNLTFPEVPFEAWSAAVEERRPTASSARAFARDLTRIPAMDLILDGLDELGPEAGLWLMEVLSHLPSQHRVLLAGHGTGGLSATRLALRRDVKFLHDTDLAFTTAETDRFLHCQGTGRPTVAPVGGALDGWPAAIALSQLPSAHWQASDLIRDLLTTLPPDISAALPELAVLPVWSAGLAREAGCRLLGNWLPEVVRAGLPLSPLGNGTYRPHRLLLDILDQLLLDTPDRHAELHTAAARRSEAAKDVLTAVSHYHLAGAADDVVRVLRGVVTVAARRGQFRLVQQLLTQVPAERLTSDLVALLGHSLIETGELAHGEETLGRLAADPTSQSWALTGWCILANRRGQHRSQLSMADLGLAQPTMAQMHWFFQLHRALALLNLGQGAAGLQAAEQSLHLARMNVHVGHQGDALAVTQFACMTQGRWPEREVLLQQAIELHDRLDQPLLALEARADLADQYRTQGQLSEALYLLDTVFGSPAPVEPSAAMVFALEVRADVHFHQGEFKLASTGYREALRYAEQLDIAVLAGRLWTKLADTLLHEGLPAEAEVAFSQGVGRPGQRPGWMTPFMHLYQGQAAFAAGNLDVATGHFERVVSGSLDRTHKPRALAYLAEIGRVQEGDLPSRLIALETSMLELGNPTVLRADAGPLDGLLRLHPALRGAPQERTPSSTPPSTRLQVQLATLGRVHVTVGGVSVNVRLAKARELLVYLALHGPTSRDGLMTALWDGSTEERHLNYFRVAVRCVRDALSRQCAVSSDPLPFRQGEYQLSDELSFRVDVETLAGVPDTAPVTDLQRALDLYDGPFMGRCDADWTERLRVQAQGDAVRVALALGARLEADQPREAQAVYRRAAELDPWSEAVQMGLVRVNRALGLIQKR</sequence>
<dbReference type="Proteomes" id="UP000635726">
    <property type="component" value="Unassembled WGS sequence"/>
</dbReference>
<dbReference type="InterPro" id="IPR027417">
    <property type="entry name" value="P-loop_NTPase"/>
</dbReference>
<evidence type="ECO:0000313" key="1">
    <source>
        <dbReference type="EMBL" id="GGJ87075.1"/>
    </source>
</evidence>
<name>A0A917PPD5_9DEIO</name>
<dbReference type="EMBL" id="BMOE01000017">
    <property type="protein sequence ID" value="GGJ87075.1"/>
    <property type="molecule type" value="Genomic_DNA"/>
</dbReference>
<proteinExistence type="predicted"/>
<dbReference type="InterPro" id="IPR011990">
    <property type="entry name" value="TPR-like_helical_dom_sf"/>
</dbReference>
<reference evidence="1" key="1">
    <citation type="journal article" date="2014" name="Int. J. Syst. Evol. Microbiol.">
        <title>Complete genome sequence of Corynebacterium casei LMG S-19264T (=DSM 44701T), isolated from a smear-ripened cheese.</title>
        <authorList>
            <consortium name="US DOE Joint Genome Institute (JGI-PGF)"/>
            <person name="Walter F."/>
            <person name="Albersmeier A."/>
            <person name="Kalinowski J."/>
            <person name="Ruckert C."/>
        </authorList>
    </citation>
    <scope>NUCLEOTIDE SEQUENCE</scope>
    <source>
        <strain evidence="1">JCM 14371</strain>
    </source>
</reference>
<comment type="caution">
    <text evidence="1">The sequence shown here is derived from an EMBL/GenBank/DDBJ whole genome shotgun (WGS) entry which is preliminary data.</text>
</comment>
<protein>
    <recommendedName>
        <fullName evidence="3">Bacterial transcriptional activator domain-containing protein</fullName>
    </recommendedName>
</protein>
<organism evidence="1 2">
    <name type="scientific">Deinococcus aquiradiocola</name>
    <dbReference type="NCBI Taxonomy" id="393059"/>
    <lineage>
        <taxon>Bacteria</taxon>
        <taxon>Thermotogati</taxon>
        <taxon>Deinococcota</taxon>
        <taxon>Deinococci</taxon>
        <taxon>Deinococcales</taxon>
        <taxon>Deinococcaceae</taxon>
        <taxon>Deinococcus</taxon>
    </lineage>
</organism>
<dbReference type="Gene3D" id="1.10.10.10">
    <property type="entry name" value="Winged helix-like DNA-binding domain superfamily/Winged helix DNA-binding domain"/>
    <property type="match status" value="1"/>
</dbReference>
<evidence type="ECO:0008006" key="3">
    <source>
        <dbReference type="Google" id="ProtNLM"/>
    </source>
</evidence>
<dbReference type="GO" id="GO:0006355">
    <property type="term" value="P:regulation of DNA-templated transcription"/>
    <property type="evidence" value="ECO:0007669"/>
    <property type="project" value="TreeGrafter"/>
</dbReference>
<dbReference type="GO" id="GO:0003677">
    <property type="term" value="F:DNA binding"/>
    <property type="evidence" value="ECO:0007669"/>
    <property type="project" value="TreeGrafter"/>
</dbReference>
<dbReference type="AlphaFoldDB" id="A0A917PPD5"/>
<accession>A0A917PPD5</accession>
<dbReference type="SUPFAM" id="SSF52540">
    <property type="entry name" value="P-loop containing nucleoside triphosphate hydrolases"/>
    <property type="match status" value="1"/>
</dbReference>
<dbReference type="Gene3D" id="1.25.40.10">
    <property type="entry name" value="Tetratricopeptide repeat domain"/>
    <property type="match status" value="1"/>
</dbReference>
<dbReference type="SUPFAM" id="SSF48452">
    <property type="entry name" value="TPR-like"/>
    <property type="match status" value="2"/>
</dbReference>
<keyword evidence="2" id="KW-1185">Reference proteome</keyword>
<gene>
    <name evidence="1" type="ORF">GCM10008939_33890</name>
</gene>
<dbReference type="PANTHER" id="PTHR35807">
    <property type="entry name" value="TRANSCRIPTIONAL REGULATOR REDD-RELATED"/>
    <property type="match status" value="1"/>
</dbReference>
<reference evidence="1" key="2">
    <citation type="submission" date="2020-09" db="EMBL/GenBank/DDBJ databases">
        <authorList>
            <person name="Sun Q."/>
            <person name="Ohkuma M."/>
        </authorList>
    </citation>
    <scope>NUCLEOTIDE SEQUENCE</scope>
    <source>
        <strain evidence="1">JCM 14371</strain>
    </source>
</reference>
<dbReference type="PANTHER" id="PTHR35807:SF1">
    <property type="entry name" value="TRANSCRIPTIONAL REGULATOR REDD"/>
    <property type="match status" value="1"/>
</dbReference>
<dbReference type="InterPro" id="IPR051677">
    <property type="entry name" value="AfsR-DnrI-RedD_regulator"/>
</dbReference>
<dbReference type="InterPro" id="IPR036388">
    <property type="entry name" value="WH-like_DNA-bd_sf"/>
</dbReference>
<evidence type="ECO:0000313" key="2">
    <source>
        <dbReference type="Proteomes" id="UP000635726"/>
    </source>
</evidence>